<dbReference type="Proteomes" id="UP001141327">
    <property type="component" value="Unassembled WGS sequence"/>
</dbReference>
<dbReference type="InterPro" id="IPR032675">
    <property type="entry name" value="LRR_dom_sf"/>
</dbReference>
<name>A0ABQ8URL0_9EUKA</name>
<accession>A0ABQ8URL0</accession>
<dbReference type="PANTHER" id="PTHR13318:SF95">
    <property type="entry name" value="F-BOX PROTEIN YLR352W"/>
    <property type="match status" value="1"/>
</dbReference>
<comment type="caution">
    <text evidence="3">The sequence shown here is derived from an EMBL/GenBank/DDBJ whole genome shotgun (WGS) entry which is preliminary data.</text>
</comment>
<dbReference type="SMART" id="SM00367">
    <property type="entry name" value="LRR_CC"/>
    <property type="match status" value="5"/>
</dbReference>
<evidence type="ECO:0000313" key="3">
    <source>
        <dbReference type="EMBL" id="KAJ4460711.1"/>
    </source>
</evidence>
<dbReference type="PANTHER" id="PTHR13318">
    <property type="entry name" value="PARTNER OF PAIRED, ISOFORM B-RELATED"/>
    <property type="match status" value="1"/>
</dbReference>
<dbReference type="PROSITE" id="PS50181">
    <property type="entry name" value="FBOX"/>
    <property type="match status" value="1"/>
</dbReference>
<dbReference type="SUPFAM" id="SSF52047">
    <property type="entry name" value="RNI-like"/>
    <property type="match status" value="2"/>
</dbReference>
<dbReference type="Pfam" id="PF25372">
    <property type="entry name" value="DUF7885"/>
    <property type="match status" value="1"/>
</dbReference>
<reference evidence="3" key="1">
    <citation type="journal article" date="2022" name="bioRxiv">
        <title>Genomics of Preaxostyla Flagellates Illuminates Evolutionary Transitions and the Path Towards Mitochondrial Loss.</title>
        <authorList>
            <person name="Novak L.V.F."/>
            <person name="Treitli S.C."/>
            <person name="Pyrih J."/>
            <person name="Halakuc P."/>
            <person name="Pipaliya S.V."/>
            <person name="Vacek V."/>
            <person name="Brzon O."/>
            <person name="Soukal P."/>
            <person name="Eme L."/>
            <person name="Dacks J.B."/>
            <person name="Karnkowska A."/>
            <person name="Elias M."/>
            <person name="Hampl V."/>
        </authorList>
    </citation>
    <scope>NUCLEOTIDE SEQUENCE</scope>
    <source>
        <strain evidence="3">RCP-MX</strain>
    </source>
</reference>
<evidence type="ECO:0000313" key="4">
    <source>
        <dbReference type="Proteomes" id="UP001141327"/>
    </source>
</evidence>
<feature type="domain" description="F-box" evidence="2">
    <location>
        <begin position="22"/>
        <end position="71"/>
    </location>
</feature>
<evidence type="ECO:0000256" key="1">
    <source>
        <dbReference type="SAM" id="MobiDB-lite"/>
    </source>
</evidence>
<dbReference type="Gene3D" id="3.80.10.10">
    <property type="entry name" value="Ribonuclease Inhibitor"/>
    <property type="match status" value="2"/>
</dbReference>
<evidence type="ECO:0000259" key="2">
    <source>
        <dbReference type="PROSITE" id="PS50181"/>
    </source>
</evidence>
<feature type="region of interest" description="Disordered" evidence="1">
    <location>
        <begin position="290"/>
        <end position="316"/>
    </location>
</feature>
<organism evidence="3 4">
    <name type="scientific">Paratrimastix pyriformis</name>
    <dbReference type="NCBI Taxonomy" id="342808"/>
    <lineage>
        <taxon>Eukaryota</taxon>
        <taxon>Metamonada</taxon>
        <taxon>Preaxostyla</taxon>
        <taxon>Paratrimastigidae</taxon>
        <taxon>Paratrimastix</taxon>
    </lineage>
</organism>
<dbReference type="InterPro" id="IPR006553">
    <property type="entry name" value="Leu-rich_rpt_Cys-con_subtyp"/>
</dbReference>
<proteinExistence type="predicted"/>
<dbReference type="EMBL" id="JAPMOS010000011">
    <property type="protein sequence ID" value="KAJ4460711.1"/>
    <property type="molecule type" value="Genomic_DNA"/>
</dbReference>
<gene>
    <name evidence="3" type="ORF">PAPYR_2939</name>
</gene>
<feature type="compositionally biased region" description="Polar residues" evidence="1">
    <location>
        <begin position="300"/>
        <end position="316"/>
    </location>
</feature>
<sequence length="662" mass="71607">MGNFLPATTSQPGEASGETGPAFPLLSLPDDLLIEIFSTFDRIENFRVFPLVCRRFSSFFDYCASLNLAQHPKLTDSLLIKISDNFHRLRTLTLEGNLFVTTKAFDSLTSKCPNLMRLHLRGVLHLDDECLQFVASRCPLLEVLDISQTRATNRGLAAIARGCPELRELLCAQTAISDYGLCAVAEHCPCISRLSLGGCRVTLKGLQAFLGGPGRLVELRDLDVAATGAVTSEKHMEIASNQICIALATTPGRIRFLNMTGHTFPGQDALPLLTGGPRSPPRWLPCTTAATRSGPMMPTKPNQTKPNQTKPNQTKPNQFNSIHTKFVDSSQAKPNQIFVPPADSADSAAIEKAGRLVAPTEPLLGLTLDRCGLQPGILERLLGGPRGRFLQRLSLDSVRLLPQEPLNAATLFPLLGAALPALQSLSVRSCRCHCSCQTFDPMAARRGHSEMGPLDPTHGHIDLAAAMGALGIGCTALRELRMSHFQGSPYELEAALRHLPRLDLLDVHGSRCPLSLLDRVVAGCPALAHLELGDVPDGQRVAPILRRRAPVGLRTLDLSGAFVPPCDLAELALGPFPRLATLRLPNTLADPDVAQQLLQVFGPARRPVAFRALEALELSRAGPHIGGKGSKAPRGSEAWTAIRHEGAQALEAIRRRHITFVY</sequence>
<keyword evidence="4" id="KW-1185">Reference proteome</keyword>
<dbReference type="InterPro" id="IPR057207">
    <property type="entry name" value="FBXL15_LRR"/>
</dbReference>
<dbReference type="InterPro" id="IPR001810">
    <property type="entry name" value="F-box_dom"/>
</dbReference>
<protein>
    <recommendedName>
        <fullName evidence="2">F-box domain-containing protein</fullName>
    </recommendedName>
</protein>